<evidence type="ECO:0000313" key="3">
    <source>
        <dbReference type="Proteomes" id="UP001054945"/>
    </source>
</evidence>
<feature type="compositionally biased region" description="Gly residues" evidence="1">
    <location>
        <begin position="16"/>
        <end position="25"/>
    </location>
</feature>
<accession>A0AAV4XP63</accession>
<dbReference type="Proteomes" id="UP001054945">
    <property type="component" value="Unassembled WGS sequence"/>
</dbReference>
<gene>
    <name evidence="2" type="ORF">CEXT_412821</name>
</gene>
<proteinExistence type="predicted"/>
<dbReference type="AlphaFoldDB" id="A0AAV4XP63"/>
<dbReference type="EMBL" id="BPLR01000660">
    <property type="protein sequence ID" value="GIY96459.1"/>
    <property type="molecule type" value="Genomic_DNA"/>
</dbReference>
<evidence type="ECO:0000313" key="2">
    <source>
        <dbReference type="EMBL" id="GIY96459.1"/>
    </source>
</evidence>
<evidence type="ECO:0000256" key="1">
    <source>
        <dbReference type="SAM" id="MobiDB-lite"/>
    </source>
</evidence>
<feature type="compositionally biased region" description="Basic and acidic residues" evidence="1">
    <location>
        <begin position="27"/>
        <end position="42"/>
    </location>
</feature>
<name>A0AAV4XP63_CAEEX</name>
<protein>
    <submittedName>
        <fullName evidence="2">Uncharacterized protein</fullName>
    </submittedName>
</protein>
<reference evidence="2 3" key="1">
    <citation type="submission" date="2021-06" db="EMBL/GenBank/DDBJ databases">
        <title>Caerostris extrusa draft genome.</title>
        <authorList>
            <person name="Kono N."/>
            <person name="Arakawa K."/>
        </authorList>
    </citation>
    <scope>NUCLEOTIDE SEQUENCE [LARGE SCALE GENOMIC DNA]</scope>
</reference>
<organism evidence="2 3">
    <name type="scientific">Caerostris extrusa</name>
    <name type="common">Bark spider</name>
    <name type="synonym">Caerostris bankana</name>
    <dbReference type="NCBI Taxonomy" id="172846"/>
    <lineage>
        <taxon>Eukaryota</taxon>
        <taxon>Metazoa</taxon>
        <taxon>Ecdysozoa</taxon>
        <taxon>Arthropoda</taxon>
        <taxon>Chelicerata</taxon>
        <taxon>Arachnida</taxon>
        <taxon>Araneae</taxon>
        <taxon>Araneomorphae</taxon>
        <taxon>Entelegynae</taxon>
        <taxon>Araneoidea</taxon>
        <taxon>Araneidae</taxon>
        <taxon>Caerostris</taxon>
    </lineage>
</organism>
<sequence length="120" mass="13520">MHTSQLFDHLRDEAGGTLGDGPGRRGGWKDRCEKQMKVKSPKELSSQRSIPTPPETKWKRADLPFHGWSSLGKATLGFGIENSRGNIRDRMEVFGVNTKNGYDKYEGRSILLIGSSRRRC</sequence>
<feature type="region of interest" description="Disordered" evidence="1">
    <location>
        <begin position="1"/>
        <end position="58"/>
    </location>
</feature>
<comment type="caution">
    <text evidence="2">The sequence shown here is derived from an EMBL/GenBank/DDBJ whole genome shotgun (WGS) entry which is preliminary data.</text>
</comment>
<keyword evidence="3" id="KW-1185">Reference proteome</keyword>